<evidence type="ECO:0000256" key="3">
    <source>
        <dbReference type="ARBA" id="ARBA00029814"/>
    </source>
</evidence>
<organism evidence="7">
    <name type="scientific">Chromera velia CCMP2878</name>
    <dbReference type="NCBI Taxonomy" id="1169474"/>
    <lineage>
        <taxon>Eukaryota</taxon>
        <taxon>Sar</taxon>
        <taxon>Alveolata</taxon>
        <taxon>Colpodellida</taxon>
        <taxon>Chromeraceae</taxon>
        <taxon>Chromera</taxon>
    </lineage>
</organism>
<dbReference type="PANTHER" id="PTHR21037">
    <property type="entry name" value="39S RIBOSOMAL PROTEIN L14, MITOCHONDRIAL"/>
    <property type="match status" value="1"/>
</dbReference>
<evidence type="ECO:0000259" key="6">
    <source>
        <dbReference type="Pfam" id="PF01902"/>
    </source>
</evidence>
<dbReference type="InterPro" id="IPR040807">
    <property type="entry name" value="DUF5522"/>
</dbReference>
<evidence type="ECO:0000256" key="5">
    <source>
        <dbReference type="ARBA" id="ARBA00048108"/>
    </source>
</evidence>
<name>A0A0G4IFE2_9ALVE</name>
<gene>
    <name evidence="7" type="ORF">Cvel_13863</name>
</gene>
<dbReference type="VEuPathDB" id="CryptoDB:Cvel_13863"/>
<dbReference type="AlphaFoldDB" id="A0A0G4IFE2"/>
<sequence>MSSVSVSEIAGVSGCMAPESAFVSDGDIEDFEVMHEESCEKGEEFYRDPASGYLVMTRVLHLKRGRCCGSGCRHCPYAHVNVLPDKDTVQKIQMPAMLHIPRSGLASEVTVLMWSGGKDSFLALRAMLQPQGRLHRVGTAGVVLLTTFDAASRMVAHQEVSAREIERQAKHLDVALVGVPLHGSSAVGYVSRLRAALKVVRDFGCTVSGLACGDLHLRDIRKWREEAVGGGLGLGVLYPLWSDCAGSNYLSLSEDLQASGVPCKVTAVTTEDAKRAGAQVGTVYGPALFAALNEAGVDGFGENGEFHTLAQVWEVPRERALAV</sequence>
<dbReference type="Pfam" id="PF17653">
    <property type="entry name" value="DUF5522"/>
    <property type="match status" value="1"/>
</dbReference>
<dbReference type="GO" id="GO:0017178">
    <property type="term" value="F:diphthine-ammonia ligase activity"/>
    <property type="evidence" value="ECO:0007669"/>
    <property type="project" value="UniProtKB-EC"/>
</dbReference>
<feature type="domain" description="Diphthamide synthase" evidence="6">
    <location>
        <begin position="110"/>
        <end position="309"/>
    </location>
</feature>
<dbReference type="SUPFAM" id="SSF52402">
    <property type="entry name" value="Adenine nucleotide alpha hydrolases-like"/>
    <property type="match status" value="1"/>
</dbReference>
<dbReference type="InterPro" id="IPR002761">
    <property type="entry name" value="Diphthami_syn_dom"/>
</dbReference>
<evidence type="ECO:0000256" key="1">
    <source>
        <dbReference type="ARBA" id="ARBA00012089"/>
    </source>
</evidence>
<reference evidence="7" key="1">
    <citation type="submission" date="2014-11" db="EMBL/GenBank/DDBJ databases">
        <authorList>
            <person name="Otto D Thomas"/>
            <person name="Naeem Raeece"/>
        </authorList>
    </citation>
    <scope>NUCLEOTIDE SEQUENCE</scope>
</reference>
<protein>
    <recommendedName>
        <fullName evidence="2">Diphthine--ammonia ligase</fullName>
        <ecNumber evidence="1">6.3.1.14</ecNumber>
    </recommendedName>
    <alternativeName>
        <fullName evidence="3">Diphthamide synthase</fullName>
    </alternativeName>
    <alternativeName>
        <fullName evidence="4">Diphthamide synthetase</fullName>
    </alternativeName>
</protein>
<dbReference type="EC" id="6.3.1.14" evidence="1"/>
<evidence type="ECO:0000256" key="4">
    <source>
        <dbReference type="ARBA" id="ARBA00031552"/>
    </source>
</evidence>
<dbReference type="EMBL" id="CDMZ01005914">
    <property type="protein sequence ID" value="CEM55824.1"/>
    <property type="molecule type" value="Genomic_DNA"/>
</dbReference>
<dbReference type="Gene3D" id="3.40.50.620">
    <property type="entry name" value="HUPs"/>
    <property type="match status" value="1"/>
</dbReference>
<evidence type="ECO:0000256" key="2">
    <source>
        <dbReference type="ARBA" id="ARBA00018426"/>
    </source>
</evidence>
<dbReference type="PANTHER" id="PTHR21037:SF2">
    <property type="entry name" value="SIMILAR TO NOVEL PROTEIN"/>
    <property type="match status" value="1"/>
</dbReference>
<proteinExistence type="predicted"/>
<comment type="catalytic activity">
    <reaction evidence="5">
        <text>diphthine-[translation elongation factor 2] + NH4(+) + ATP = diphthamide-[translation elongation factor 2] + AMP + diphosphate + H(+)</text>
        <dbReference type="Rhea" id="RHEA:19753"/>
        <dbReference type="Rhea" id="RHEA-COMP:10172"/>
        <dbReference type="Rhea" id="RHEA-COMP:10174"/>
        <dbReference type="ChEBI" id="CHEBI:15378"/>
        <dbReference type="ChEBI" id="CHEBI:16692"/>
        <dbReference type="ChEBI" id="CHEBI:28938"/>
        <dbReference type="ChEBI" id="CHEBI:30616"/>
        <dbReference type="ChEBI" id="CHEBI:33019"/>
        <dbReference type="ChEBI" id="CHEBI:82696"/>
        <dbReference type="ChEBI" id="CHEBI:456215"/>
        <dbReference type="EC" id="6.3.1.14"/>
    </reaction>
</comment>
<dbReference type="InterPro" id="IPR014729">
    <property type="entry name" value="Rossmann-like_a/b/a_fold"/>
</dbReference>
<accession>A0A0G4IFE2</accession>
<dbReference type="Pfam" id="PF01902">
    <property type="entry name" value="Diphthami_syn_2"/>
    <property type="match status" value="1"/>
</dbReference>
<evidence type="ECO:0000313" key="7">
    <source>
        <dbReference type="EMBL" id="CEM55824.1"/>
    </source>
</evidence>